<dbReference type="AlphaFoldDB" id="A0A9P3HJ84"/>
<organism evidence="3 4">
    <name type="scientific">Entomortierella parvispora</name>
    <dbReference type="NCBI Taxonomy" id="205924"/>
    <lineage>
        <taxon>Eukaryota</taxon>
        <taxon>Fungi</taxon>
        <taxon>Fungi incertae sedis</taxon>
        <taxon>Mucoromycota</taxon>
        <taxon>Mortierellomycotina</taxon>
        <taxon>Mortierellomycetes</taxon>
        <taxon>Mortierellales</taxon>
        <taxon>Mortierellaceae</taxon>
        <taxon>Entomortierella</taxon>
    </lineage>
</organism>
<dbReference type="OrthoDB" id="2433279at2759"/>
<feature type="region of interest" description="Disordered" evidence="1">
    <location>
        <begin position="1"/>
        <end position="261"/>
    </location>
</feature>
<evidence type="ECO:0000256" key="2">
    <source>
        <dbReference type="SAM" id="Phobius"/>
    </source>
</evidence>
<feature type="compositionally biased region" description="Low complexity" evidence="1">
    <location>
        <begin position="130"/>
        <end position="144"/>
    </location>
</feature>
<feature type="compositionally biased region" description="Low complexity" evidence="1">
    <location>
        <begin position="173"/>
        <end position="182"/>
    </location>
</feature>
<feature type="compositionally biased region" description="Polar residues" evidence="1">
    <location>
        <begin position="219"/>
        <end position="237"/>
    </location>
</feature>
<proteinExistence type="predicted"/>
<evidence type="ECO:0000313" key="3">
    <source>
        <dbReference type="EMBL" id="GJJ77715.1"/>
    </source>
</evidence>
<feature type="compositionally biased region" description="Low complexity" evidence="1">
    <location>
        <begin position="238"/>
        <end position="252"/>
    </location>
</feature>
<keyword evidence="2" id="KW-1133">Transmembrane helix</keyword>
<feature type="compositionally biased region" description="Low complexity" evidence="1">
    <location>
        <begin position="599"/>
        <end position="612"/>
    </location>
</feature>
<feature type="compositionally biased region" description="Acidic residues" evidence="1">
    <location>
        <begin position="21"/>
        <end position="36"/>
    </location>
</feature>
<keyword evidence="2" id="KW-0812">Transmembrane</keyword>
<feature type="region of interest" description="Disordered" evidence="1">
    <location>
        <begin position="513"/>
        <end position="612"/>
    </location>
</feature>
<feature type="compositionally biased region" description="Polar residues" evidence="1">
    <location>
        <begin position="573"/>
        <end position="582"/>
    </location>
</feature>
<sequence length="726" mass="80831">MQEPMHQRHLADDQLGQSDNPETETETQDQDQDQDQDQSQGQGAEQHTSNQPRQHDRRSSYSAPSDSASSEDEEDAQEPPPSYEQSISAPSTSGSSSSSRANPFLDRGGRLSQRPAQAAGSHLQYLQETSAPRRAPRHAASAPPLTLLTSTSSAEQREDGGSSTRHARDGHVSSSSSSTSASRVRRGKQPVRNNQSDYGSYENEAEQTFRAQPAVSPSFLHSSTGQASSPVPQDSNFSQQQGYISSSSSKLSRTSRRLQHKQDFARHAATAPELYPQHASLQNSTFASQPSLVPPNLSPQAIPMLSLSQSVIPAPPPRLLQFRSREPSSVPACPFLLCQKPIAFTKTRQERGVTVWIVCGLLFLCNTYWTTHVLIDHFSSPNRDRVLSKGTADASMAASSGFTARGEAGHLLKGFLGFKTYRSKEPTFRNYQRHQSAMQRPTIATVGVVQDEQSALRMVLSFCMLALMAILRWWLCLTPLLIRPLFDTVHSCPHPHPYPFPEEIEEERRMIEEAEGRSQNPQQPDGPGSPSNTDYYYGDEKKRLQNQDEEGEKTRSRSRRRDRKQSEAEVGSIPQSSPTLTKGDTGHSAPDRTTDESMTTTHNSADAATNDTADTVIATTNESEPAEPPKSRFRFFQRIRAIRKQRQQEGRQAIVETVNKIQRKKLSWKMRRLLAKAQAKREAVIKASQDIGRYSLLYSLGAIFMMNRWKQAVLSPGKLQVEAYED</sequence>
<accession>A0A9P3HJ84</accession>
<feature type="compositionally biased region" description="Basic and acidic residues" evidence="1">
    <location>
        <begin position="1"/>
        <end position="12"/>
    </location>
</feature>
<keyword evidence="2" id="KW-0472">Membrane</keyword>
<dbReference type="Proteomes" id="UP000827284">
    <property type="component" value="Unassembled WGS sequence"/>
</dbReference>
<evidence type="ECO:0008006" key="5">
    <source>
        <dbReference type="Google" id="ProtNLM"/>
    </source>
</evidence>
<reference evidence="3" key="2">
    <citation type="journal article" date="2022" name="Microbiol. Resour. Announc.">
        <title>Whole-Genome Sequence of Entomortierella parvispora E1425, a Mucoromycotan Fungus Associated with Burkholderiaceae-Related Endosymbiotic Bacteria.</title>
        <authorList>
            <person name="Herlambang A."/>
            <person name="Guo Y."/>
            <person name="Takashima Y."/>
            <person name="Narisawa K."/>
            <person name="Ohta H."/>
            <person name="Nishizawa T."/>
        </authorList>
    </citation>
    <scope>NUCLEOTIDE SEQUENCE</scope>
    <source>
        <strain evidence="3">E1425</strain>
    </source>
</reference>
<reference evidence="3" key="1">
    <citation type="submission" date="2021-11" db="EMBL/GenBank/DDBJ databases">
        <authorList>
            <person name="Herlambang A."/>
            <person name="Guo Y."/>
            <person name="Takashima Y."/>
            <person name="Nishizawa T."/>
        </authorList>
    </citation>
    <scope>NUCLEOTIDE SEQUENCE</scope>
    <source>
        <strain evidence="3">E1425</strain>
    </source>
</reference>
<gene>
    <name evidence="3" type="ORF">EMPS_10074</name>
</gene>
<protein>
    <recommendedName>
        <fullName evidence="5">Transmembrane protein</fullName>
    </recommendedName>
</protein>
<comment type="caution">
    <text evidence="3">The sequence shown here is derived from an EMBL/GenBank/DDBJ whole genome shotgun (WGS) entry which is preliminary data.</text>
</comment>
<evidence type="ECO:0000256" key="1">
    <source>
        <dbReference type="SAM" id="MobiDB-lite"/>
    </source>
</evidence>
<feature type="compositionally biased region" description="Polar residues" evidence="1">
    <location>
        <begin position="517"/>
        <end position="534"/>
    </location>
</feature>
<keyword evidence="4" id="KW-1185">Reference proteome</keyword>
<evidence type="ECO:0000313" key="4">
    <source>
        <dbReference type="Proteomes" id="UP000827284"/>
    </source>
</evidence>
<dbReference type="EMBL" id="BQFW01000014">
    <property type="protein sequence ID" value="GJJ77715.1"/>
    <property type="molecule type" value="Genomic_DNA"/>
</dbReference>
<feature type="compositionally biased region" description="Basic and acidic residues" evidence="1">
    <location>
        <begin position="155"/>
        <end position="171"/>
    </location>
</feature>
<name>A0A9P3HJ84_9FUNG</name>
<feature type="transmembrane region" description="Helical" evidence="2">
    <location>
        <begin position="455"/>
        <end position="475"/>
    </location>
</feature>
<feature type="compositionally biased region" description="Low complexity" evidence="1">
    <location>
        <begin position="86"/>
        <end position="99"/>
    </location>
</feature>
<feature type="transmembrane region" description="Helical" evidence="2">
    <location>
        <begin position="353"/>
        <end position="375"/>
    </location>
</feature>